<keyword evidence="2" id="KW-0813">Transport</keyword>
<dbReference type="PANTHER" id="PTHR23523">
    <property type="match status" value="1"/>
</dbReference>
<evidence type="ECO:0000256" key="2">
    <source>
        <dbReference type="ARBA" id="ARBA00022448"/>
    </source>
</evidence>
<protein>
    <submittedName>
        <fullName evidence="8">MFS transporter</fullName>
    </submittedName>
</protein>
<evidence type="ECO:0000256" key="6">
    <source>
        <dbReference type="SAM" id="Phobius"/>
    </source>
</evidence>
<evidence type="ECO:0000313" key="8">
    <source>
        <dbReference type="EMBL" id="MBW6410177.1"/>
    </source>
</evidence>
<dbReference type="Pfam" id="PF07690">
    <property type="entry name" value="MFS_1"/>
    <property type="match status" value="1"/>
</dbReference>
<feature type="transmembrane region" description="Helical" evidence="6">
    <location>
        <begin position="275"/>
        <end position="294"/>
    </location>
</feature>
<dbReference type="SUPFAM" id="SSF103473">
    <property type="entry name" value="MFS general substrate transporter"/>
    <property type="match status" value="1"/>
</dbReference>
<feature type="domain" description="Major facilitator superfamily (MFS) profile" evidence="7">
    <location>
        <begin position="5"/>
        <end position="389"/>
    </location>
</feature>
<dbReference type="InterPro" id="IPR020846">
    <property type="entry name" value="MFS_dom"/>
</dbReference>
<keyword evidence="9" id="KW-1185">Reference proteome</keyword>
<dbReference type="InterPro" id="IPR036259">
    <property type="entry name" value="MFS_trans_sf"/>
</dbReference>
<gene>
    <name evidence="8" type="ORF">KYD98_08730</name>
</gene>
<feature type="transmembrane region" description="Helical" evidence="6">
    <location>
        <begin position="364"/>
        <end position="383"/>
    </location>
</feature>
<evidence type="ECO:0000259" key="7">
    <source>
        <dbReference type="PROSITE" id="PS50850"/>
    </source>
</evidence>
<organism evidence="8 9">
    <name type="scientific">Clostridium weizhouense</name>
    <dbReference type="NCBI Taxonomy" id="2859781"/>
    <lineage>
        <taxon>Bacteria</taxon>
        <taxon>Bacillati</taxon>
        <taxon>Bacillota</taxon>
        <taxon>Clostridia</taxon>
        <taxon>Eubacteriales</taxon>
        <taxon>Clostridiaceae</taxon>
        <taxon>Clostridium</taxon>
    </lineage>
</organism>
<feature type="transmembrane region" description="Helical" evidence="6">
    <location>
        <begin position="128"/>
        <end position="149"/>
    </location>
</feature>
<feature type="transmembrane region" description="Helical" evidence="6">
    <location>
        <begin position="44"/>
        <end position="63"/>
    </location>
</feature>
<evidence type="ECO:0000256" key="3">
    <source>
        <dbReference type="ARBA" id="ARBA00022692"/>
    </source>
</evidence>
<feature type="transmembrane region" description="Helical" evidence="6">
    <location>
        <begin position="161"/>
        <end position="180"/>
    </location>
</feature>
<name>A0ABS7AND2_9CLOT</name>
<feature type="transmembrane region" description="Helical" evidence="6">
    <location>
        <begin position="300"/>
        <end position="323"/>
    </location>
</feature>
<reference evidence="8 9" key="1">
    <citation type="submission" date="2021-07" db="EMBL/GenBank/DDBJ databases">
        <title>Clostridium weizhouense sp. nov., an anaerobic bacterium isolated from activated sludge of Petroleum wastewater.</title>
        <authorList>
            <person name="Li Q."/>
        </authorList>
    </citation>
    <scope>NUCLEOTIDE SEQUENCE [LARGE SCALE GENOMIC DNA]</scope>
    <source>
        <strain evidence="8 9">YB-6</strain>
    </source>
</reference>
<feature type="transmembrane region" description="Helical" evidence="6">
    <location>
        <begin position="70"/>
        <end position="89"/>
    </location>
</feature>
<proteinExistence type="predicted"/>
<evidence type="ECO:0000313" key="9">
    <source>
        <dbReference type="Proteomes" id="UP001519921"/>
    </source>
</evidence>
<evidence type="ECO:0000256" key="5">
    <source>
        <dbReference type="ARBA" id="ARBA00023136"/>
    </source>
</evidence>
<dbReference type="EMBL" id="JAHXPT010000005">
    <property type="protein sequence ID" value="MBW6410177.1"/>
    <property type="molecule type" value="Genomic_DNA"/>
</dbReference>
<feature type="transmembrane region" description="Helical" evidence="6">
    <location>
        <begin position="244"/>
        <end position="263"/>
    </location>
</feature>
<keyword evidence="3 6" id="KW-0812">Transmembrane</keyword>
<dbReference type="InterPro" id="IPR011701">
    <property type="entry name" value="MFS"/>
</dbReference>
<dbReference type="PROSITE" id="PS50850">
    <property type="entry name" value="MFS"/>
    <property type="match status" value="1"/>
</dbReference>
<comment type="caution">
    <text evidence="8">The sequence shown here is derived from an EMBL/GenBank/DDBJ whole genome shotgun (WGS) entry which is preliminary data.</text>
</comment>
<evidence type="ECO:0000256" key="1">
    <source>
        <dbReference type="ARBA" id="ARBA00004651"/>
    </source>
</evidence>
<sequence>MKKSTKIFLILGIIFISFNLRAPITSVGSIINLIKGQFNLSNSIAGFITTVPLIIFAIFSPFVSKINSKLGYGKTMMGGLAFIFIGELIRSYTNALGLFLGTAIIGIGIAIGNVLIPSIIKLKFSKNTGVITSIYTTSMCILAAVGSGISVPLVNKFNLSWRNSLCIWSILTLITVFIWIPQLKNNNQVKMSNNNTENKQNSSIWKSPLAWWVTLFMGIQSLIFYCLVAWLPSIIISKGMSSEFAGTMSFLFQLVGLPATLLFPIIADKFKNQRGIATLSSAIYFVGMIFLMVFKSTSLIIISLIFVGIGMGGSISLAIAFIALRSPNDKKATELSGMAQSAGYAFAAIGPFMLGFIFDFTSSWMIPLIILNFCILLLIGCGLKCGKNEVVDDFLEDLTVEKC</sequence>
<dbReference type="Gene3D" id="1.20.1250.20">
    <property type="entry name" value="MFS general substrate transporter like domains"/>
    <property type="match status" value="2"/>
</dbReference>
<feature type="transmembrane region" description="Helical" evidence="6">
    <location>
        <begin position="95"/>
        <end position="116"/>
    </location>
</feature>
<comment type="subcellular location">
    <subcellularLocation>
        <location evidence="1">Cell membrane</location>
        <topology evidence="1">Multi-pass membrane protein</topology>
    </subcellularLocation>
</comment>
<feature type="transmembrane region" description="Helical" evidence="6">
    <location>
        <begin position="209"/>
        <end position="232"/>
    </location>
</feature>
<keyword evidence="5 6" id="KW-0472">Membrane</keyword>
<dbReference type="PANTHER" id="PTHR23523:SF2">
    <property type="entry name" value="2-NITROIMIDAZOLE TRANSPORTER"/>
    <property type="match status" value="1"/>
</dbReference>
<accession>A0ABS7AND2</accession>
<feature type="transmembrane region" description="Helical" evidence="6">
    <location>
        <begin position="7"/>
        <end position="24"/>
    </location>
</feature>
<keyword evidence="4 6" id="KW-1133">Transmembrane helix</keyword>
<dbReference type="InterPro" id="IPR052524">
    <property type="entry name" value="MFS_Cyanate_Porter"/>
</dbReference>
<evidence type="ECO:0000256" key="4">
    <source>
        <dbReference type="ARBA" id="ARBA00022989"/>
    </source>
</evidence>
<dbReference type="Proteomes" id="UP001519921">
    <property type="component" value="Unassembled WGS sequence"/>
</dbReference>
<dbReference type="RefSeq" id="WP_219779275.1">
    <property type="nucleotide sequence ID" value="NZ_JAHXPT010000005.1"/>
</dbReference>
<feature type="transmembrane region" description="Helical" evidence="6">
    <location>
        <begin position="335"/>
        <end position="358"/>
    </location>
</feature>
<dbReference type="CDD" id="cd17339">
    <property type="entry name" value="MFS_NIMT_CynX_like"/>
    <property type="match status" value="1"/>
</dbReference>